<name>A0A173YUL4_9FIRM</name>
<reference evidence="1 2" key="1">
    <citation type="submission" date="2015-09" db="EMBL/GenBank/DDBJ databases">
        <authorList>
            <consortium name="Pathogen Informatics"/>
        </authorList>
    </citation>
    <scope>NUCLEOTIDE SEQUENCE [LARGE SCALE GENOMIC DNA]</scope>
    <source>
        <strain evidence="1 2">2789STDY5608838</strain>
    </source>
</reference>
<dbReference type="Proteomes" id="UP000095447">
    <property type="component" value="Unassembled WGS sequence"/>
</dbReference>
<dbReference type="EMBL" id="CYZA01000004">
    <property type="protein sequence ID" value="CUN66936.1"/>
    <property type="molecule type" value="Genomic_DNA"/>
</dbReference>
<organism evidence="1 2">
    <name type="scientific">Blautia obeum</name>
    <dbReference type="NCBI Taxonomy" id="40520"/>
    <lineage>
        <taxon>Bacteria</taxon>
        <taxon>Bacillati</taxon>
        <taxon>Bacillota</taxon>
        <taxon>Clostridia</taxon>
        <taxon>Lachnospirales</taxon>
        <taxon>Lachnospiraceae</taxon>
        <taxon>Blautia</taxon>
    </lineage>
</organism>
<sequence length="45" mass="5096">MEEDNIAMCRHMTGLPVIAKVEDNAKDLEIDADALAEFYDEVKIK</sequence>
<protein>
    <submittedName>
        <fullName evidence="1">Uncharacterized protein</fullName>
    </submittedName>
</protein>
<gene>
    <name evidence="1" type="ORF">ERS852395_00978</name>
</gene>
<proteinExistence type="predicted"/>
<dbReference type="AlphaFoldDB" id="A0A173YUL4"/>
<evidence type="ECO:0000313" key="1">
    <source>
        <dbReference type="EMBL" id="CUN66936.1"/>
    </source>
</evidence>
<accession>A0A173YUL4</accession>
<evidence type="ECO:0000313" key="2">
    <source>
        <dbReference type="Proteomes" id="UP000095447"/>
    </source>
</evidence>